<feature type="binding site" evidence="10">
    <location>
        <position position="330"/>
    </location>
    <ligand>
        <name>Mg(2+)</name>
        <dbReference type="ChEBI" id="CHEBI:18420"/>
        <label>1</label>
    </ligand>
</feature>
<dbReference type="GO" id="GO:0005634">
    <property type="term" value="C:nucleus"/>
    <property type="evidence" value="ECO:0007669"/>
    <property type="project" value="TreeGrafter"/>
</dbReference>
<dbReference type="SUPFAM" id="SSF56219">
    <property type="entry name" value="DNase I-like"/>
    <property type="match status" value="1"/>
</dbReference>
<feature type="site" description="Important for catalytic activity" evidence="11">
    <location>
        <position position="272"/>
    </location>
</feature>
<feature type="binding site" evidence="10">
    <location>
        <position position="7"/>
    </location>
    <ligand>
        <name>Mg(2+)</name>
        <dbReference type="ChEBI" id="CHEBI:18420"/>
        <label>1</label>
    </ligand>
</feature>
<evidence type="ECO:0000256" key="10">
    <source>
        <dbReference type="PIRSR" id="PIRSR604808-2"/>
    </source>
</evidence>
<protein>
    <recommendedName>
        <fullName evidence="2">DNA-(apurinic or apyrimidinic site) endonuclease 2</fullName>
    </recommendedName>
</protein>
<feature type="active site" evidence="9">
    <location>
        <position position="160"/>
    </location>
</feature>
<dbReference type="InParanoid" id="A0A200RAC5"/>
<feature type="binding site" evidence="10">
    <location>
        <position position="203"/>
    </location>
    <ligand>
        <name>Mg(2+)</name>
        <dbReference type="ChEBI" id="CHEBI:18420"/>
        <label>1</label>
    </ligand>
</feature>
<proteinExistence type="inferred from homology"/>
<dbReference type="FunFam" id="3.60.10.10:FF:000042">
    <property type="entry name" value="DNA-(apurinic or apyrimidinic site) lyase"/>
    <property type="match status" value="1"/>
</dbReference>
<keyword evidence="7 10" id="KW-0460">Magnesium</keyword>
<evidence type="ECO:0000256" key="11">
    <source>
        <dbReference type="PIRSR" id="PIRSR604808-3"/>
    </source>
</evidence>
<dbReference type="InterPro" id="IPR036691">
    <property type="entry name" value="Endo/exonu/phosph_ase_sf"/>
</dbReference>
<feature type="active site" description="Proton acceptor" evidence="9">
    <location>
        <position position="330"/>
    </location>
</feature>
<dbReference type="Pfam" id="PF06839">
    <property type="entry name" value="Zn_ribbon_GRF"/>
    <property type="match status" value="1"/>
</dbReference>
<gene>
    <name evidence="15" type="ORF">BVC80_9053g76</name>
</gene>
<dbReference type="GO" id="GO:0008311">
    <property type="term" value="F:double-stranded DNA 3'-5' DNA exonuclease activity"/>
    <property type="evidence" value="ECO:0007669"/>
    <property type="project" value="TreeGrafter"/>
</dbReference>
<evidence type="ECO:0000256" key="3">
    <source>
        <dbReference type="ARBA" id="ARBA00022723"/>
    </source>
</evidence>
<comment type="caution">
    <text evidence="15">The sequence shown here is derived from an EMBL/GenBank/DDBJ whole genome shotgun (WGS) entry which is preliminary data.</text>
</comment>
<evidence type="ECO:0000313" key="16">
    <source>
        <dbReference type="Proteomes" id="UP000195402"/>
    </source>
</evidence>
<dbReference type="InterPro" id="IPR005135">
    <property type="entry name" value="Endo/exonuclease/phosphatase"/>
</dbReference>
<dbReference type="GO" id="GO:0008270">
    <property type="term" value="F:zinc ion binding"/>
    <property type="evidence" value="ECO:0007669"/>
    <property type="project" value="UniProtKB-KW"/>
</dbReference>
<evidence type="ECO:0000313" key="15">
    <source>
        <dbReference type="EMBL" id="OVA19651.1"/>
    </source>
</evidence>
<organism evidence="15 16">
    <name type="scientific">Macleaya cordata</name>
    <name type="common">Five-seeded plume-poppy</name>
    <name type="synonym">Bocconia cordata</name>
    <dbReference type="NCBI Taxonomy" id="56857"/>
    <lineage>
        <taxon>Eukaryota</taxon>
        <taxon>Viridiplantae</taxon>
        <taxon>Streptophyta</taxon>
        <taxon>Embryophyta</taxon>
        <taxon>Tracheophyta</taxon>
        <taxon>Spermatophyta</taxon>
        <taxon>Magnoliopsida</taxon>
        <taxon>Ranunculales</taxon>
        <taxon>Papaveraceae</taxon>
        <taxon>Papaveroideae</taxon>
        <taxon>Macleaya</taxon>
    </lineage>
</organism>
<dbReference type="OMA" id="SFWICPR"/>
<dbReference type="Gene3D" id="3.60.10.10">
    <property type="entry name" value="Endonuclease/exonuclease/phosphatase"/>
    <property type="match status" value="1"/>
</dbReference>
<evidence type="ECO:0000256" key="8">
    <source>
        <dbReference type="ARBA" id="ARBA00023242"/>
    </source>
</evidence>
<evidence type="ECO:0000256" key="2">
    <source>
        <dbReference type="ARBA" id="ARBA00013541"/>
    </source>
</evidence>
<evidence type="ECO:0000256" key="12">
    <source>
        <dbReference type="PROSITE-ProRule" id="PRU01343"/>
    </source>
</evidence>
<keyword evidence="3 10" id="KW-0479">Metal-binding</keyword>
<feature type="binding site" evidence="10">
    <location>
        <position position="37"/>
    </location>
    <ligand>
        <name>Mg(2+)</name>
        <dbReference type="ChEBI" id="CHEBI:18420"/>
        <label>1</label>
    </ligand>
</feature>
<dbReference type="GO" id="GO:0006284">
    <property type="term" value="P:base-excision repair"/>
    <property type="evidence" value="ECO:0007669"/>
    <property type="project" value="TreeGrafter"/>
</dbReference>
<dbReference type="GO" id="GO:0003906">
    <property type="term" value="F:DNA-(apurinic or apyrimidinic site) endonuclease activity"/>
    <property type="evidence" value="ECO:0007669"/>
    <property type="project" value="TreeGrafter"/>
</dbReference>
<feature type="domain" description="GRF-type" evidence="14">
    <location>
        <begin position="590"/>
        <end position="639"/>
    </location>
</feature>
<reference evidence="15 16" key="1">
    <citation type="journal article" date="2017" name="Mol. Plant">
        <title>The Genome of Medicinal Plant Macleaya cordata Provides New Insights into Benzylisoquinoline Alkaloids Metabolism.</title>
        <authorList>
            <person name="Liu X."/>
            <person name="Liu Y."/>
            <person name="Huang P."/>
            <person name="Ma Y."/>
            <person name="Qing Z."/>
            <person name="Tang Q."/>
            <person name="Cao H."/>
            <person name="Cheng P."/>
            <person name="Zheng Y."/>
            <person name="Yuan Z."/>
            <person name="Zhou Y."/>
            <person name="Liu J."/>
            <person name="Tang Z."/>
            <person name="Zhuo Y."/>
            <person name="Zhang Y."/>
            <person name="Yu L."/>
            <person name="Huang J."/>
            <person name="Yang P."/>
            <person name="Peng Q."/>
            <person name="Zhang J."/>
            <person name="Jiang W."/>
            <person name="Zhang Z."/>
            <person name="Lin K."/>
            <person name="Ro D.K."/>
            <person name="Chen X."/>
            <person name="Xiong X."/>
            <person name="Shang Y."/>
            <person name="Huang S."/>
            <person name="Zeng J."/>
        </authorList>
    </citation>
    <scope>NUCLEOTIDE SEQUENCE [LARGE SCALE GENOMIC DNA]</scope>
    <source>
        <strain evidence="16">cv. BLH2017</strain>
        <tissue evidence="15">Root</tissue>
    </source>
</reference>
<keyword evidence="10" id="KW-0464">Manganese</keyword>
<keyword evidence="6" id="KW-0862">Zinc</keyword>
<evidence type="ECO:0000256" key="7">
    <source>
        <dbReference type="ARBA" id="ARBA00022842"/>
    </source>
</evidence>
<evidence type="ECO:0000256" key="6">
    <source>
        <dbReference type="ARBA" id="ARBA00022833"/>
    </source>
</evidence>
<dbReference type="InterPro" id="IPR004808">
    <property type="entry name" value="AP_endonuc_1"/>
</dbReference>
<evidence type="ECO:0000256" key="4">
    <source>
        <dbReference type="ARBA" id="ARBA00022771"/>
    </source>
</evidence>
<evidence type="ECO:0000256" key="1">
    <source>
        <dbReference type="ARBA" id="ARBA00007092"/>
    </source>
</evidence>
<keyword evidence="5" id="KW-0378">Hydrolase</keyword>
<evidence type="ECO:0000256" key="9">
    <source>
        <dbReference type="PIRSR" id="PIRSR604808-1"/>
    </source>
</evidence>
<sequence>MKIVTYNVNGLRPRISQHGSLLKLLNSLHSDIICFQETKLSKEELTADLIMAEGYESFFSCTCTSGIGRTGYSGVATFCRVNSAFSSKEVALPVAAEEGFTGLLEQSRRSNTRKKDFPLEVSAKVECLLEGTTKEELLKVDSEGRCVITDHGHFVLFNIYGPRAEHDDKERTQFKLTFFNVLQKRWGAFLSQGKRVFVVGDLNIAPAAIDRCDADPKFEENQFRKWLRSLLVERGGPFFDVFRSKHPERTEAYTCWSQRTGAEEFNFGSRIDHILIAGPCLHQDHDMQGHNIIDCHVTECDILTEFKRWKPENTPRWKGGRSIKLEGSDHVPVYVILSELPDLPEHSTPSLAARYVPRIHGFQQTIATLLSKRQVAAKVKNHGCSQLSDENATMGSWDDNSTRSLDYCSVSGSPSIENIPTSNQQCDDISPSINEQSAGIANEAEEETVRVKLRGGTTKPIPPQYMKTTKKAKLGSSSQRTLRSYFQKKPNPSVDVDCGNSDISHGQEDITRQNEYSLLTKELNAPNGDPVVNNENNSFQKNELDLSPSIRHQGDVNACSSSQEDKYSVALFEWQRIQQLMDKHKTVPLCKGHNEPCVSRVVKKPGPNLGRRFYVCGRAEGPSSNPETNCGFFEWAASKSGQKRR</sequence>
<feature type="site" description="Transition state stabilizer" evidence="11">
    <location>
        <position position="203"/>
    </location>
</feature>
<dbReference type="OrthoDB" id="391817at2759"/>
<keyword evidence="8" id="KW-0539">Nucleus</keyword>
<dbReference type="InterPro" id="IPR010666">
    <property type="entry name" value="Znf_GRF"/>
</dbReference>
<feature type="binding site" evidence="10">
    <location>
        <position position="201"/>
    </location>
    <ligand>
        <name>Mg(2+)</name>
        <dbReference type="ChEBI" id="CHEBI:18420"/>
        <label>1</label>
    </ligand>
</feature>
<comment type="cofactor">
    <cofactor evidence="10">
        <name>Mg(2+)</name>
        <dbReference type="ChEBI" id="CHEBI:18420"/>
    </cofactor>
    <cofactor evidence="10">
        <name>Mn(2+)</name>
        <dbReference type="ChEBI" id="CHEBI:29035"/>
    </cofactor>
    <text evidence="10">Probably binds two magnesium or manganese ions per subunit.</text>
</comment>
<evidence type="ECO:0000256" key="5">
    <source>
        <dbReference type="ARBA" id="ARBA00022801"/>
    </source>
</evidence>
<accession>A0A200RAC5</accession>
<dbReference type="PANTHER" id="PTHR22748:SF4">
    <property type="entry name" value="DNA-(APURINIC OR APYRIMIDINIC SITE) ENDONUCLEASE 2"/>
    <property type="match status" value="1"/>
</dbReference>
<feature type="active site" description="Proton donor/acceptor" evidence="9">
    <location>
        <position position="201"/>
    </location>
</feature>
<dbReference type="Proteomes" id="UP000195402">
    <property type="component" value="Unassembled WGS sequence"/>
</dbReference>
<dbReference type="EMBL" id="MVGT01000183">
    <property type="protein sequence ID" value="OVA19651.1"/>
    <property type="molecule type" value="Genomic_DNA"/>
</dbReference>
<dbReference type="PROSITE" id="PS51435">
    <property type="entry name" value="AP_NUCLEASE_F1_4"/>
    <property type="match status" value="1"/>
</dbReference>
<dbReference type="PANTHER" id="PTHR22748">
    <property type="entry name" value="AP ENDONUCLEASE"/>
    <property type="match status" value="1"/>
</dbReference>
<keyword evidence="16" id="KW-1185">Reference proteome</keyword>
<name>A0A200RAC5_MACCD</name>
<dbReference type="AlphaFoldDB" id="A0A200RAC5"/>
<dbReference type="PROSITE" id="PS51999">
    <property type="entry name" value="ZF_GRF"/>
    <property type="match status" value="1"/>
</dbReference>
<feature type="region of interest" description="Disordered" evidence="13">
    <location>
        <begin position="455"/>
        <end position="479"/>
    </location>
</feature>
<comment type="similarity">
    <text evidence="1">Belongs to the DNA repair enzymes AP/ExoA family.</text>
</comment>
<dbReference type="FunCoup" id="A0A200RAC5">
    <property type="interactions" value="2704"/>
</dbReference>
<dbReference type="STRING" id="56857.A0A200RAC5"/>
<evidence type="ECO:0000259" key="14">
    <source>
        <dbReference type="PROSITE" id="PS51999"/>
    </source>
</evidence>
<dbReference type="Pfam" id="PF03372">
    <property type="entry name" value="Exo_endo_phos"/>
    <property type="match status" value="1"/>
</dbReference>
<feature type="site" description="Interaction with DNA substrate" evidence="11">
    <location>
        <position position="330"/>
    </location>
</feature>
<feature type="binding site" evidence="10">
    <location>
        <position position="329"/>
    </location>
    <ligand>
        <name>Mg(2+)</name>
        <dbReference type="ChEBI" id="CHEBI:18420"/>
        <label>1</label>
    </ligand>
</feature>
<dbReference type="GO" id="GO:0008081">
    <property type="term" value="F:phosphoric diester hydrolase activity"/>
    <property type="evidence" value="ECO:0007669"/>
    <property type="project" value="TreeGrafter"/>
</dbReference>
<evidence type="ECO:0000256" key="13">
    <source>
        <dbReference type="SAM" id="MobiDB-lite"/>
    </source>
</evidence>
<keyword evidence="4 12" id="KW-0863">Zinc-finger</keyword>